<feature type="compositionally biased region" description="Basic residues" evidence="1">
    <location>
        <begin position="36"/>
        <end position="48"/>
    </location>
</feature>
<dbReference type="Proteomes" id="UP000000467">
    <property type="component" value="Chromosome"/>
</dbReference>
<evidence type="ECO:0000256" key="1">
    <source>
        <dbReference type="SAM" id="MobiDB-lite"/>
    </source>
</evidence>
<dbReference type="KEGG" id="tpz:Tph_c16850"/>
<accession>K4LGB6</accession>
<feature type="region of interest" description="Disordered" evidence="1">
    <location>
        <begin position="1"/>
        <end position="48"/>
    </location>
</feature>
<evidence type="ECO:0000313" key="2">
    <source>
        <dbReference type="EMBL" id="AFV11888.1"/>
    </source>
</evidence>
<dbReference type="HOGENOM" id="CLU_3158824_0_0_9"/>
<keyword evidence="3" id="KW-1185">Reference proteome</keyword>
<evidence type="ECO:0000313" key="3">
    <source>
        <dbReference type="Proteomes" id="UP000000467"/>
    </source>
</evidence>
<protein>
    <submittedName>
        <fullName evidence="2">Uncharacterized protein</fullName>
    </submittedName>
</protein>
<dbReference type="EMBL" id="CP003732">
    <property type="protein sequence ID" value="AFV11888.1"/>
    <property type="molecule type" value="Genomic_DNA"/>
</dbReference>
<name>K4LGB6_THEPS</name>
<feature type="compositionally biased region" description="Basic and acidic residues" evidence="1">
    <location>
        <begin position="26"/>
        <end position="35"/>
    </location>
</feature>
<sequence length="48" mass="5456">MDEQKQDSNAPMFVPEDLGSATVIAADKDRQIGEGRRKKRNNLKRKRG</sequence>
<dbReference type="RefSeq" id="WP_015050768.1">
    <property type="nucleotide sequence ID" value="NC_018870.1"/>
</dbReference>
<proteinExistence type="predicted"/>
<dbReference type="STRING" id="1089553.Tph_c16850"/>
<reference evidence="2 3" key="1">
    <citation type="journal article" date="2012" name="BMC Genomics">
        <title>Genome-guided analysis of physiological and morphological traits of the fermentative acetate oxidizer Thermacetogenium phaeum.</title>
        <authorList>
            <person name="Oehler D."/>
            <person name="Poehlein A."/>
            <person name="Leimbach A."/>
            <person name="Muller N."/>
            <person name="Daniel R."/>
            <person name="Gottschalk G."/>
            <person name="Schink B."/>
        </authorList>
    </citation>
    <scope>NUCLEOTIDE SEQUENCE [LARGE SCALE GENOMIC DNA]</scope>
    <source>
        <strain evidence="3">ATCC BAA-254 / DSM 26808 / PB</strain>
    </source>
</reference>
<gene>
    <name evidence="2" type="ordered locus">Tph_c16850</name>
</gene>
<organism evidence="2 3">
    <name type="scientific">Thermacetogenium phaeum (strain ATCC BAA-254 / DSM 26808 / PB)</name>
    <dbReference type="NCBI Taxonomy" id="1089553"/>
    <lineage>
        <taxon>Bacteria</taxon>
        <taxon>Bacillati</taxon>
        <taxon>Bacillota</taxon>
        <taxon>Clostridia</taxon>
        <taxon>Thermoanaerobacterales</taxon>
        <taxon>Thermoanaerobacteraceae</taxon>
        <taxon>Thermacetogenium</taxon>
    </lineage>
</organism>
<dbReference type="AlphaFoldDB" id="K4LGB6"/>